<protein>
    <recommendedName>
        <fullName evidence="2">Reverse transcriptase domain-containing protein</fullName>
    </recommendedName>
</protein>
<feature type="domain" description="Reverse transcriptase" evidence="2">
    <location>
        <begin position="1"/>
        <end position="242"/>
    </location>
</feature>
<gene>
    <name evidence="3" type="ORF">DH2020_043092</name>
</gene>
<dbReference type="Proteomes" id="UP001318860">
    <property type="component" value="Unassembled WGS sequence"/>
</dbReference>
<proteinExistence type="predicted"/>
<dbReference type="PANTHER" id="PTHR33116:SF86">
    <property type="entry name" value="REVERSE TRANSCRIPTASE DOMAIN-CONTAINING PROTEIN"/>
    <property type="match status" value="1"/>
</dbReference>
<name>A0ABR0ULL0_REHGL</name>
<dbReference type="PROSITE" id="PS50878">
    <property type="entry name" value="RT_POL"/>
    <property type="match status" value="1"/>
</dbReference>
<feature type="signal peptide" evidence="1">
    <location>
        <begin position="1"/>
        <end position="26"/>
    </location>
</feature>
<evidence type="ECO:0000259" key="2">
    <source>
        <dbReference type="PROSITE" id="PS50878"/>
    </source>
</evidence>
<organism evidence="3 4">
    <name type="scientific">Rehmannia glutinosa</name>
    <name type="common">Chinese foxglove</name>
    <dbReference type="NCBI Taxonomy" id="99300"/>
    <lineage>
        <taxon>Eukaryota</taxon>
        <taxon>Viridiplantae</taxon>
        <taxon>Streptophyta</taxon>
        <taxon>Embryophyta</taxon>
        <taxon>Tracheophyta</taxon>
        <taxon>Spermatophyta</taxon>
        <taxon>Magnoliopsida</taxon>
        <taxon>eudicotyledons</taxon>
        <taxon>Gunneridae</taxon>
        <taxon>Pentapetalae</taxon>
        <taxon>asterids</taxon>
        <taxon>lamiids</taxon>
        <taxon>Lamiales</taxon>
        <taxon>Orobanchaceae</taxon>
        <taxon>Rehmannieae</taxon>
        <taxon>Rehmannia</taxon>
    </lineage>
</organism>
<dbReference type="Pfam" id="PF00078">
    <property type="entry name" value="RVT_1"/>
    <property type="match status" value="1"/>
</dbReference>
<dbReference type="InterPro" id="IPR000477">
    <property type="entry name" value="RT_dom"/>
</dbReference>
<comment type="caution">
    <text evidence="3">The sequence shown here is derived from an EMBL/GenBank/DDBJ whole genome shotgun (WGS) entry which is preliminary data.</text>
</comment>
<dbReference type="CDD" id="cd01650">
    <property type="entry name" value="RT_nLTR_like"/>
    <property type="match status" value="1"/>
</dbReference>
<sequence>MSFTNLPPKCLLIGLDLSFLILFLESQSAFVPGRLITNNVLIAHEIHHHMKTKTPSTTGLMSIKLDMSKAFDRIEWIFVQKTMLALGFPPNFVNLILKCISTVYFSFLLNGAEFGNLTPQRGLRQGDPLSPYLFIICSEVFSCLLQDLQRCNKIHGIAISRSAPPISHLFFADDTLIFGRATSDKARHLRFAIHLYEKVSGQLVNQEKLGILFSSDVSQETANNIQTCPKKRPYTFILGFSQVSSHGKYLGLPSVMGRNKKENFGFIKDKIWQRLQGWKNYHFSKADKEILIKSILQAIPSYAMSCFRFPDLVIYDIQSTVTSVWWDSTRSRRKIHLTNWITLTRSKSNGGLGFRNFKAFNLGLLAKQAWRILTSPDSLLAKIFKAKYHNQCSFLEAKLNHMSSWTWRSIMASRKILLSGCLKKIYSGENTNIWGDRWLPIPPFQVTSPIPTNFAPQEKVADLIDKEINSWNVPLVHALFSEPEASLILSMPLSLSHYEDPWYWFHSKNGKFNVKSAYYVSLTEINMDSGFPEMGSSSSGNFPIWRNLWKLRIPPRILHFTWRFLTDSLPVPQNLLRRRIPVDSTCPHCDSHDASSSHILFTCPFAMQVWQLAGIDHPIFLHQQPSVALWARDVILDSPSNISEFFAAICNGIWYSRNKKIHENQPPHATSIVASAGSMLSTFQSAHGWPERPSLALSVFLQCAPLGIHAYFDGTISVSNKWAGIGIFLRNCDGSFLQGLSQSFPGITNPKIAEALAL</sequence>
<dbReference type="Pfam" id="PF13966">
    <property type="entry name" value="zf-RVT"/>
    <property type="match status" value="1"/>
</dbReference>
<evidence type="ECO:0000313" key="4">
    <source>
        <dbReference type="Proteomes" id="UP001318860"/>
    </source>
</evidence>
<reference evidence="3 4" key="1">
    <citation type="journal article" date="2021" name="Comput. Struct. Biotechnol. J.">
        <title>De novo genome assembly of the potent medicinal plant Rehmannia glutinosa using nanopore technology.</title>
        <authorList>
            <person name="Ma L."/>
            <person name="Dong C."/>
            <person name="Song C."/>
            <person name="Wang X."/>
            <person name="Zheng X."/>
            <person name="Niu Y."/>
            <person name="Chen S."/>
            <person name="Feng W."/>
        </authorList>
    </citation>
    <scope>NUCLEOTIDE SEQUENCE [LARGE SCALE GENOMIC DNA]</scope>
    <source>
        <strain evidence="3">DH-2019</strain>
    </source>
</reference>
<keyword evidence="1" id="KW-0732">Signal</keyword>
<feature type="chain" id="PRO_5045439140" description="Reverse transcriptase domain-containing protein" evidence="1">
    <location>
        <begin position="27"/>
        <end position="758"/>
    </location>
</feature>
<accession>A0ABR0ULL0</accession>
<dbReference type="EMBL" id="JABTTQ020002595">
    <property type="protein sequence ID" value="KAK6123164.1"/>
    <property type="molecule type" value="Genomic_DNA"/>
</dbReference>
<dbReference type="InterPro" id="IPR026960">
    <property type="entry name" value="RVT-Znf"/>
</dbReference>
<dbReference type="PANTHER" id="PTHR33116">
    <property type="entry name" value="REVERSE TRANSCRIPTASE ZINC-BINDING DOMAIN-CONTAINING PROTEIN-RELATED-RELATED"/>
    <property type="match status" value="1"/>
</dbReference>
<dbReference type="InterPro" id="IPR043502">
    <property type="entry name" value="DNA/RNA_pol_sf"/>
</dbReference>
<evidence type="ECO:0000313" key="3">
    <source>
        <dbReference type="EMBL" id="KAK6123164.1"/>
    </source>
</evidence>
<evidence type="ECO:0000256" key="1">
    <source>
        <dbReference type="SAM" id="SignalP"/>
    </source>
</evidence>
<dbReference type="SUPFAM" id="SSF56672">
    <property type="entry name" value="DNA/RNA polymerases"/>
    <property type="match status" value="1"/>
</dbReference>
<keyword evidence="4" id="KW-1185">Reference proteome</keyword>